<evidence type="ECO:0000313" key="8">
    <source>
        <dbReference type="RefSeq" id="XP_030745038.1"/>
    </source>
</evidence>
<feature type="compositionally biased region" description="Polar residues" evidence="1">
    <location>
        <begin position="228"/>
        <end position="263"/>
    </location>
</feature>
<accession>A0A6J2X1C8</accession>
<reference evidence="3 4" key="1">
    <citation type="submission" date="2025-04" db="UniProtKB">
        <authorList>
            <consortium name="RefSeq"/>
        </authorList>
    </citation>
    <scope>IDENTIFICATION</scope>
    <source>
        <tissue evidence="3 4">Gonads</tissue>
    </source>
</reference>
<dbReference type="GeneID" id="115874103"/>
<gene>
    <name evidence="3 4 5 6 7 8 9" type="primary">LOC115874103</name>
</gene>
<feature type="compositionally biased region" description="Basic residues" evidence="1">
    <location>
        <begin position="102"/>
        <end position="111"/>
    </location>
</feature>
<sequence>MAAVDQASTTPSYTTSTEYKTQEKTIFSLLSNLKQAQSKLQQDSDQLDSEDLVILRRNPNTNQNSINKSAYLKLHKNTNTSSNRDSSVERIKENFEPNKPKPVPKVRRSKVTKSQVILPNKQEQKPARYSLNIDKSRKDVNSNHLTDRKEDLSSEEEYVTIVRRSDSEESIAKIREELSAFTLDPNMEKKKKNNFRRIFSVFSNKDRKKKSEEKNKSQNKDNAGMYSENFQNESHTFTRQSPYRHTTGGDSYSTKQNPSTVKLQRSDSDAKVPNPYVEQQLEREYAQKHIDQFNKFKESFENVSSHVSNSANKERYTTMDKPIIKNHQPNNSYMHMPDIRKYIDTSSSASTSESDRSNPYQSESFKPNQQRQQTNTNNIEERNHANSLTRINDSRRDTPPRLLETKQDVRLVNPKALIPINSERALPNPYQNVHPRSPGESPQQSLTRMSQTDSSPYQTMNSPRNLAPNRPNFNETYGTVFDSLENSSQRSSSRASFSPKDQQKVPRSPSLEPSKLKLPPNREIVPLSPRVRSPIPSEYVSTEKLIATELLKTRRSPVPVQKISKNVSPTHRRLDLDLDYPDNIDNISKDSLIVSTDNLSAKPPPGSRQQHLKLPMENGRMGSENYRLSQASPSTIENLYRVSQASPVGSADKIITNAQVHINSPVNRTPTPNNSMHNLSLSPVRSTNGSIRPSTPLGMKRNESPKTPQKEDMRKSVEAYYWKEIKKMKDQENYDLYMLQMQYGNMYPYGYAEEPASVRRSRSLSPSANRNGRRSLSLPRDVKGPMNPGPGGRLYANAIPENRAVTHQMHPRSIQQLQFQQQQEQQKYFTRNTPERRTVDGTNFRKTESNTDSLYKPIFKRGSLNVPVQQTMDDTLKRKVSFSGSTDQNVQSWPTKNGFTKSPPQRRIDRNQSQGSDDVFMPNIPNDNRYQYQTNQRNEPIKEALYYNSKRDLPGPNGEPFYISKSNQNPLYMPQRQIAEGPYSQEQLYVSKNNQNPLYSQRIPQQEEVLYGQPRDAIPSQAPAPRLVRHGSIQMGEEMYRNRMGPRRTSYQNNNMIRPGVSSTPNPSQEVQYLNRAQQPTQLRREIILNDEIFGQFGGYVSSPDSRTSQPQSVYSSRQSIAEYTPGRPVQRQVSVNNKVCDIYGQIHDVDNPRLQTGVIMGQLQPNPGSPMAARSSYSQLPTRQPFVRNSRLTASANDMHHRSPNIVHSYPPDGIYGRIESSQLNNNDGYNRPLPPIPRGRKGVVRNLIVSDQESGSDISEIQRIMNNNQKTNNRGLYGK</sequence>
<feature type="compositionally biased region" description="Basic and acidic residues" evidence="1">
    <location>
        <begin position="209"/>
        <end position="219"/>
    </location>
</feature>
<feature type="compositionally biased region" description="Basic and acidic residues" evidence="1">
    <location>
        <begin position="700"/>
        <end position="712"/>
    </location>
</feature>
<feature type="compositionally biased region" description="Low complexity" evidence="1">
    <location>
        <begin position="368"/>
        <end position="378"/>
    </location>
</feature>
<feature type="compositionally biased region" description="Basic and acidic residues" evidence="1">
    <location>
        <begin position="134"/>
        <end position="152"/>
    </location>
</feature>
<keyword evidence="2" id="KW-1185">Reference proteome</keyword>
<feature type="region of interest" description="Disordered" evidence="1">
    <location>
        <begin position="205"/>
        <end position="272"/>
    </location>
</feature>
<feature type="compositionally biased region" description="Polar residues" evidence="1">
    <location>
        <begin position="882"/>
        <end position="903"/>
    </location>
</feature>
<feature type="region of interest" description="Disordered" evidence="1">
    <location>
        <begin position="758"/>
        <end position="789"/>
    </location>
</feature>
<dbReference type="KEGG" id="soy:115874103"/>
<evidence type="ECO:0000313" key="5">
    <source>
        <dbReference type="RefSeq" id="XP_030745035.1"/>
    </source>
</evidence>
<feature type="region of interest" description="Disordered" evidence="1">
    <location>
        <begin position="345"/>
        <end position="408"/>
    </location>
</feature>
<evidence type="ECO:0000313" key="3">
    <source>
        <dbReference type="RefSeq" id="XP_030745033.1"/>
    </source>
</evidence>
<dbReference type="RefSeq" id="XP_030745038.1">
    <property type="nucleotide sequence ID" value="XM_030889178.1"/>
</dbReference>
<feature type="compositionally biased region" description="Polar residues" evidence="1">
    <location>
        <begin position="358"/>
        <end position="367"/>
    </location>
</feature>
<organism evidence="2 6">
    <name type="scientific">Sitophilus oryzae</name>
    <name type="common">Rice weevil</name>
    <name type="synonym">Curculio oryzae</name>
    <dbReference type="NCBI Taxonomy" id="7048"/>
    <lineage>
        <taxon>Eukaryota</taxon>
        <taxon>Metazoa</taxon>
        <taxon>Ecdysozoa</taxon>
        <taxon>Arthropoda</taxon>
        <taxon>Hexapoda</taxon>
        <taxon>Insecta</taxon>
        <taxon>Pterygota</taxon>
        <taxon>Neoptera</taxon>
        <taxon>Endopterygota</taxon>
        <taxon>Coleoptera</taxon>
        <taxon>Polyphaga</taxon>
        <taxon>Cucujiformia</taxon>
        <taxon>Curculionidae</taxon>
        <taxon>Dryophthorinae</taxon>
        <taxon>Sitophilus</taxon>
    </lineage>
</organism>
<evidence type="ECO:0000313" key="7">
    <source>
        <dbReference type="RefSeq" id="XP_030745037.1"/>
    </source>
</evidence>
<feature type="compositionally biased region" description="Basic and acidic residues" evidence="1">
    <location>
        <begin position="392"/>
        <end position="408"/>
    </location>
</feature>
<feature type="region of interest" description="Disordered" evidence="1">
    <location>
        <begin position="76"/>
        <end position="152"/>
    </location>
</feature>
<dbReference type="RefSeq" id="XP_030745033.1">
    <property type="nucleotide sequence ID" value="XM_030889173.1"/>
</dbReference>
<protein>
    <submittedName>
        <fullName evidence="3 4">Uncharacterized protein LOC115874103</fullName>
    </submittedName>
</protein>
<evidence type="ECO:0000313" key="9">
    <source>
        <dbReference type="RefSeq" id="XP_030745039.1"/>
    </source>
</evidence>
<dbReference type="OrthoDB" id="6723810at2759"/>
<feature type="compositionally biased region" description="Low complexity" evidence="1">
    <location>
        <begin position="483"/>
        <end position="498"/>
    </location>
</feature>
<feature type="region of interest" description="Disordered" evidence="1">
    <location>
        <begin position="1"/>
        <end position="21"/>
    </location>
</feature>
<evidence type="ECO:0000313" key="4">
    <source>
        <dbReference type="RefSeq" id="XP_030745034.1"/>
    </source>
</evidence>
<feature type="region of interest" description="Disordered" evidence="1">
    <location>
        <begin position="420"/>
        <end position="529"/>
    </location>
</feature>
<proteinExistence type="predicted"/>
<feature type="compositionally biased region" description="Low complexity" evidence="1">
    <location>
        <begin position="8"/>
        <end position="17"/>
    </location>
</feature>
<feature type="region of interest" description="Disordered" evidence="1">
    <location>
        <begin position="882"/>
        <end position="932"/>
    </location>
</feature>
<dbReference type="RefSeq" id="XP_030745036.1">
    <property type="nucleotide sequence ID" value="XM_030889176.1"/>
</dbReference>
<feature type="compositionally biased region" description="Polar residues" evidence="1">
    <location>
        <begin position="664"/>
        <end position="693"/>
    </location>
</feature>
<evidence type="ECO:0000313" key="6">
    <source>
        <dbReference type="RefSeq" id="XP_030745036.1"/>
    </source>
</evidence>
<evidence type="ECO:0000313" key="2">
    <source>
        <dbReference type="Proteomes" id="UP000504635"/>
    </source>
</evidence>
<dbReference type="RefSeq" id="XP_030745037.1">
    <property type="nucleotide sequence ID" value="XM_030889177.1"/>
</dbReference>
<dbReference type="RefSeq" id="XP_030745034.1">
    <property type="nucleotide sequence ID" value="XM_030889174.1"/>
</dbReference>
<evidence type="ECO:0000256" key="1">
    <source>
        <dbReference type="SAM" id="MobiDB-lite"/>
    </source>
</evidence>
<feature type="compositionally biased region" description="Low complexity" evidence="1">
    <location>
        <begin position="506"/>
        <end position="519"/>
    </location>
</feature>
<dbReference type="RefSeq" id="XP_030745039.1">
    <property type="nucleotide sequence ID" value="XM_030889179.1"/>
</dbReference>
<name>A0A6J2X1C8_SITOR</name>
<feature type="region of interest" description="Disordered" evidence="1">
    <location>
        <begin position="664"/>
        <end position="712"/>
    </location>
</feature>
<dbReference type="RefSeq" id="XP_030745035.1">
    <property type="nucleotide sequence ID" value="XM_030889175.1"/>
</dbReference>
<dbReference type="Proteomes" id="UP000504635">
    <property type="component" value="Unplaced"/>
</dbReference>
<feature type="compositionally biased region" description="Basic and acidic residues" evidence="1">
    <location>
        <begin position="86"/>
        <end position="99"/>
    </location>
</feature>
<feature type="compositionally biased region" description="Polar residues" evidence="1">
    <location>
        <begin position="440"/>
        <end position="464"/>
    </location>
</feature>